<gene>
    <name evidence="1" type="ORF">ABS861_00645</name>
</gene>
<dbReference type="EMBL" id="CP158587">
    <property type="protein sequence ID" value="XCA33960.1"/>
    <property type="molecule type" value="Genomic_DNA"/>
</dbReference>
<sequence>MAFLPLLSICLPCNGNWYKIGCQGFSASDLLKELYPEMYSNPKIAKYIEEGANGNYGAVNFKFAFTEDLNSISWLGNIEYEKCVDDQRELACQEEEIKSFCYPNVYRSNPEFNKSFFSRGACPNLFKESSETSVVKAKQVAPLILVNTLGQMIDKEGNNTKVYYDALKRYLNDDGKIKDCGDNQKCKDYIPIMEKVAWNSDKEVLLKTAVNNTQEANPYYYGNEDNSTSVEFGSI</sequence>
<dbReference type="AlphaFoldDB" id="A0AAU7YMG1"/>
<reference evidence="1" key="1">
    <citation type="submission" date="2024-06" db="EMBL/GenBank/DDBJ databases">
        <title>Genome assembly of the Oeneis chryxus ivallda.</title>
        <authorList>
            <person name="MacDonald Z."/>
            <person name="Shaffer H.B."/>
            <person name="Gillespie T."/>
            <person name="Marimuthu M.P.A."/>
            <person name="Nguyen O."/>
            <person name="Fairbairn C.W."/>
            <person name="Seligmann W.E."/>
            <person name="Escalona M."/>
            <person name="Miller C."/>
            <person name="Toffelmier E."/>
        </authorList>
    </citation>
    <scope>NUCLEOTIDE SEQUENCE</scope>
    <source>
        <strain evidence="1">CCGP_102_HBS-TG_Oc004</strain>
    </source>
</reference>
<organism evidence="1">
    <name type="scientific">Wolbachia endosymbiont of Oeneis ivallda</name>
    <dbReference type="NCBI Taxonomy" id="3171168"/>
    <lineage>
        <taxon>Bacteria</taxon>
        <taxon>Pseudomonadati</taxon>
        <taxon>Pseudomonadota</taxon>
        <taxon>Alphaproteobacteria</taxon>
        <taxon>Rickettsiales</taxon>
        <taxon>Anaplasmataceae</taxon>
        <taxon>Wolbachieae</taxon>
        <taxon>Wolbachia</taxon>
    </lineage>
</organism>
<protein>
    <submittedName>
        <fullName evidence="1">Uncharacterized protein</fullName>
    </submittedName>
</protein>
<name>A0AAU7YMG1_9RICK</name>
<proteinExistence type="predicted"/>
<accession>A0AAU7YMG1</accession>
<evidence type="ECO:0000313" key="1">
    <source>
        <dbReference type="EMBL" id="XCA33960.1"/>
    </source>
</evidence>